<feature type="transmembrane region" description="Helical" evidence="5">
    <location>
        <begin position="237"/>
        <end position="257"/>
    </location>
</feature>
<feature type="transmembrane region" description="Helical" evidence="5">
    <location>
        <begin position="158"/>
        <end position="182"/>
    </location>
</feature>
<organism evidence="6 7">
    <name type="scientific">Moniliophthora roreri</name>
    <name type="common">Frosty pod rot fungus</name>
    <name type="synonym">Monilia roreri</name>
    <dbReference type="NCBI Taxonomy" id="221103"/>
    <lineage>
        <taxon>Eukaryota</taxon>
        <taxon>Fungi</taxon>
        <taxon>Dikarya</taxon>
        <taxon>Basidiomycota</taxon>
        <taxon>Agaricomycotina</taxon>
        <taxon>Agaricomycetes</taxon>
        <taxon>Agaricomycetidae</taxon>
        <taxon>Agaricales</taxon>
        <taxon>Marasmiineae</taxon>
        <taxon>Marasmiaceae</taxon>
        <taxon>Moniliophthora</taxon>
    </lineage>
</organism>
<feature type="transmembrane region" description="Helical" evidence="5">
    <location>
        <begin position="48"/>
        <end position="65"/>
    </location>
</feature>
<feature type="transmembrane region" description="Helical" evidence="5">
    <location>
        <begin position="21"/>
        <end position="42"/>
    </location>
</feature>
<dbReference type="Pfam" id="PF04479">
    <property type="entry name" value="RTA1"/>
    <property type="match status" value="1"/>
</dbReference>
<dbReference type="Proteomes" id="UP000054988">
    <property type="component" value="Unassembled WGS sequence"/>
</dbReference>
<accession>A0A0W0FWD1</accession>
<reference evidence="6 7" key="1">
    <citation type="submission" date="2015-12" db="EMBL/GenBank/DDBJ databases">
        <title>Draft genome sequence of Moniliophthora roreri, the causal agent of frosty pod rot of cacao.</title>
        <authorList>
            <person name="Aime M.C."/>
            <person name="Diaz-Valderrama J.R."/>
            <person name="Kijpornyongpan T."/>
            <person name="Phillips-Mora W."/>
        </authorList>
    </citation>
    <scope>NUCLEOTIDE SEQUENCE [LARGE SCALE GENOMIC DNA]</scope>
    <source>
        <strain evidence="6 7">MCA 2952</strain>
    </source>
</reference>
<gene>
    <name evidence="6" type="ORF">WG66_6916</name>
</gene>
<protein>
    <submittedName>
        <fullName evidence="6">Uncharacterized protein</fullName>
    </submittedName>
</protein>
<keyword evidence="3 5" id="KW-1133">Transmembrane helix</keyword>
<name>A0A0W0FWD1_MONRR</name>
<proteinExistence type="predicted"/>
<keyword evidence="2 5" id="KW-0812">Transmembrane</keyword>
<dbReference type="InterPro" id="IPR007568">
    <property type="entry name" value="RTA1"/>
</dbReference>
<dbReference type="PANTHER" id="PTHR31465:SF1">
    <property type="entry name" value="PROTEIN RTA1-RELATED"/>
    <property type="match status" value="1"/>
</dbReference>
<evidence type="ECO:0000256" key="2">
    <source>
        <dbReference type="ARBA" id="ARBA00022692"/>
    </source>
</evidence>
<dbReference type="eggNOG" id="ENOG502QURG">
    <property type="taxonomic scope" value="Eukaryota"/>
</dbReference>
<evidence type="ECO:0000256" key="3">
    <source>
        <dbReference type="ARBA" id="ARBA00022989"/>
    </source>
</evidence>
<evidence type="ECO:0000313" key="6">
    <source>
        <dbReference type="EMBL" id="KTB40533.1"/>
    </source>
</evidence>
<evidence type="ECO:0000256" key="5">
    <source>
        <dbReference type="SAM" id="Phobius"/>
    </source>
</evidence>
<dbReference type="PANTHER" id="PTHR31465">
    <property type="entry name" value="PROTEIN RTA1-RELATED"/>
    <property type="match status" value="1"/>
</dbReference>
<dbReference type="EMBL" id="LATX01001573">
    <property type="protein sequence ID" value="KTB40533.1"/>
    <property type="molecule type" value="Genomic_DNA"/>
</dbReference>
<dbReference type="AlphaFoldDB" id="A0A0W0FWD1"/>
<feature type="transmembrane region" description="Helical" evidence="5">
    <location>
        <begin position="202"/>
        <end position="222"/>
    </location>
</feature>
<feature type="transmembrane region" description="Helical" evidence="5">
    <location>
        <begin position="85"/>
        <end position="107"/>
    </location>
</feature>
<comment type="subcellular location">
    <subcellularLocation>
        <location evidence="1">Membrane</location>
        <topology evidence="1">Multi-pass membrane protein</topology>
    </subcellularLocation>
</comment>
<evidence type="ECO:0000256" key="1">
    <source>
        <dbReference type="ARBA" id="ARBA00004141"/>
    </source>
</evidence>
<dbReference type="GO" id="GO:0016020">
    <property type="term" value="C:membrane"/>
    <property type="evidence" value="ECO:0007669"/>
    <property type="project" value="UniProtKB-SubCell"/>
</dbReference>
<evidence type="ECO:0000256" key="4">
    <source>
        <dbReference type="ARBA" id="ARBA00023136"/>
    </source>
</evidence>
<sequence length="288" mass="32252">MSSASPKQPRKFVLYHYEPSLLAAILFTAIFAGCGVTHARQIYQTKTWYFTAMLIGVLMEATGYFGRIISHFDNMALGPYVTQTLFILIAPALIAASIYIILGRIIATLEAERHSLVPINIILRISEKELTLSFHFQGGGMMAGSPETMLHTGEQVTIGGLFIQFIFFGFFMITSFTFHMRIRRDPTSASLTHQAPVSWQKLLLVLYAASGLIMVGSIFRLIEYMQGNDGYLLKHEAYLYVFDAVLMAAAVILFNVYHPSKVLVEQRGRKGFYNNNNSTETYVMAQGA</sequence>
<keyword evidence="4 5" id="KW-0472">Membrane</keyword>
<evidence type="ECO:0000313" key="7">
    <source>
        <dbReference type="Proteomes" id="UP000054988"/>
    </source>
</evidence>
<comment type="caution">
    <text evidence="6">The sequence shown here is derived from an EMBL/GenBank/DDBJ whole genome shotgun (WGS) entry which is preliminary data.</text>
</comment>
<dbReference type="PROSITE" id="PS51257">
    <property type="entry name" value="PROKAR_LIPOPROTEIN"/>
    <property type="match status" value="1"/>
</dbReference>